<evidence type="ECO:0000313" key="2">
    <source>
        <dbReference type="EMBL" id="QJE96682.1"/>
    </source>
</evidence>
<protein>
    <submittedName>
        <fullName evidence="2">Uncharacterized protein</fullName>
    </submittedName>
</protein>
<organism evidence="2 3">
    <name type="scientific">Luteolibacter luteus</name>
    <dbReference type="NCBI Taxonomy" id="2728835"/>
    <lineage>
        <taxon>Bacteria</taxon>
        <taxon>Pseudomonadati</taxon>
        <taxon>Verrucomicrobiota</taxon>
        <taxon>Verrucomicrobiia</taxon>
        <taxon>Verrucomicrobiales</taxon>
        <taxon>Verrucomicrobiaceae</taxon>
        <taxon>Luteolibacter</taxon>
    </lineage>
</organism>
<evidence type="ECO:0000313" key="3">
    <source>
        <dbReference type="Proteomes" id="UP000501812"/>
    </source>
</evidence>
<accession>A0A858RIL5</accession>
<dbReference type="Proteomes" id="UP000501812">
    <property type="component" value="Chromosome"/>
</dbReference>
<dbReference type="KEGG" id="luo:HHL09_13120"/>
<evidence type="ECO:0000256" key="1">
    <source>
        <dbReference type="SAM" id="SignalP"/>
    </source>
</evidence>
<name>A0A858RIL5_9BACT</name>
<reference evidence="2 3" key="1">
    <citation type="submission" date="2020-04" db="EMBL/GenBank/DDBJ databases">
        <title>Luteolibacter sp. G-1-1-1 isolated from soil.</title>
        <authorList>
            <person name="Dahal R.H."/>
        </authorList>
    </citation>
    <scope>NUCLEOTIDE SEQUENCE [LARGE SCALE GENOMIC DNA]</scope>
    <source>
        <strain evidence="2 3">G-1-1-1</strain>
    </source>
</reference>
<dbReference type="EMBL" id="CP051774">
    <property type="protein sequence ID" value="QJE96682.1"/>
    <property type="molecule type" value="Genomic_DNA"/>
</dbReference>
<feature type="signal peptide" evidence="1">
    <location>
        <begin position="1"/>
        <end position="24"/>
    </location>
</feature>
<feature type="chain" id="PRO_5032575885" evidence="1">
    <location>
        <begin position="25"/>
        <end position="125"/>
    </location>
</feature>
<keyword evidence="1" id="KW-0732">Signal</keyword>
<keyword evidence="3" id="KW-1185">Reference proteome</keyword>
<dbReference type="AlphaFoldDB" id="A0A858RIL5"/>
<sequence length="125" mass="13539">MSRLASIFTCLLALLVASPLCCCAGEVVKQELAKEKHSCCCGGEGKDKKSPDHDCQCATDDPREMPDPLLPANPPVTLNLALEPASTWLPVAAETDANLRPRWQPSIPWHAPPGERRALLVSRTL</sequence>
<gene>
    <name evidence="2" type="ORF">HHL09_13120</name>
</gene>
<dbReference type="RefSeq" id="WP_169455083.1">
    <property type="nucleotide sequence ID" value="NZ_CP051774.1"/>
</dbReference>
<proteinExistence type="predicted"/>